<dbReference type="SUPFAM" id="SSF52833">
    <property type="entry name" value="Thioredoxin-like"/>
    <property type="match status" value="1"/>
</dbReference>
<dbReference type="Proteomes" id="UP000321917">
    <property type="component" value="Unassembled WGS sequence"/>
</dbReference>
<feature type="chain" id="PRO_5022953232" evidence="1">
    <location>
        <begin position="20"/>
        <end position="157"/>
    </location>
</feature>
<protein>
    <submittedName>
        <fullName evidence="4">TlpA family protein disulfide reductase</fullName>
    </submittedName>
</protein>
<evidence type="ECO:0000313" key="5">
    <source>
        <dbReference type="Proteomes" id="UP000321525"/>
    </source>
</evidence>
<dbReference type="Pfam" id="PF08534">
    <property type="entry name" value="Redoxin"/>
    <property type="match status" value="1"/>
</dbReference>
<dbReference type="Gene3D" id="3.40.30.10">
    <property type="entry name" value="Glutaredoxin"/>
    <property type="match status" value="1"/>
</dbReference>
<evidence type="ECO:0000313" key="6">
    <source>
        <dbReference type="Proteomes" id="UP000321917"/>
    </source>
</evidence>
<proteinExistence type="predicted"/>
<organism evidence="4 6">
    <name type="scientific">Colwellia hornerae</name>
    <dbReference type="NCBI Taxonomy" id="89402"/>
    <lineage>
        <taxon>Bacteria</taxon>
        <taxon>Pseudomonadati</taxon>
        <taxon>Pseudomonadota</taxon>
        <taxon>Gammaproteobacteria</taxon>
        <taxon>Alteromonadales</taxon>
        <taxon>Colwelliaceae</taxon>
        <taxon>Colwellia</taxon>
    </lineage>
</organism>
<dbReference type="Proteomes" id="UP000321525">
    <property type="component" value="Unassembled WGS sequence"/>
</dbReference>
<name>A0A5C6QB65_9GAMM</name>
<comment type="caution">
    <text evidence="4">The sequence shown here is derived from an EMBL/GenBank/DDBJ whole genome shotgun (WGS) entry which is preliminary data.</text>
</comment>
<evidence type="ECO:0000256" key="1">
    <source>
        <dbReference type="SAM" id="SignalP"/>
    </source>
</evidence>
<reference evidence="4 6" key="1">
    <citation type="submission" date="2019-07" db="EMBL/GenBank/DDBJ databases">
        <title>Genomes of sea-ice associated Colwellia species.</title>
        <authorList>
            <person name="Bowman J.P."/>
        </authorList>
    </citation>
    <scope>NUCLEOTIDE SEQUENCE [LARGE SCALE GENOMIC DNA]</scope>
    <source>
        <strain evidence="3 5">ACAM 607</strain>
        <strain evidence="4 6">IC036</strain>
    </source>
</reference>
<evidence type="ECO:0000313" key="4">
    <source>
        <dbReference type="EMBL" id="TWX66078.1"/>
    </source>
</evidence>
<feature type="signal peptide" evidence="1">
    <location>
        <begin position="1"/>
        <end position="19"/>
    </location>
</feature>
<dbReference type="PROSITE" id="PS51352">
    <property type="entry name" value="THIOREDOXIN_2"/>
    <property type="match status" value="1"/>
</dbReference>
<dbReference type="EMBL" id="VOLQ01000020">
    <property type="protein sequence ID" value="TWX66078.1"/>
    <property type="molecule type" value="Genomic_DNA"/>
</dbReference>
<dbReference type="CDD" id="cd02966">
    <property type="entry name" value="TlpA_like_family"/>
    <property type="match status" value="1"/>
</dbReference>
<dbReference type="EMBL" id="VOLR01000021">
    <property type="protein sequence ID" value="TWX56834.1"/>
    <property type="molecule type" value="Genomic_DNA"/>
</dbReference>
<keyword evidence="5" id="KW-1185">Reference proteome</keyword>
<dbReference type="InterPro" id="IPR050553">
    <property type="entry name" value="Thioredoxin_ResA/DsbE_sf"/>
</dbReference>
<evidence type="ECO:0000259" key="2">
    <source>
        <dbReference type="PROSITE" id="PS51352"/>
    </source>
</evidence>
<keyword evidence="1" id="KW-0732">Signal</keyword>
<dbReference type="InterPro" id="IPR013766">
    <property type="entry name" value="Thioredoxin_domain"/>
</dbReference>
<dbReference type="GO" id="GO:0016491">
    <property type="term" value="F:oxidoreductase activity"/>
    <property type="evidence" value="ECO:0007669"/>
    <property type="project" value="InterPro"/>
</dbReference>
<sequence length="157" mass="17747">MPLLFSFLTSLCFTTVSFAEPTAQINVLQNFDKLIAAHKGQVIYLDFWASWCGPCRKSFPWMNEIQAQYKQQGLIIISVNVDNNKALAEEFLAEVPANFTVFYDPKGKVARKFKLKGMPSSYIIDRSGKVVSAHVGFTESKKEKYQQELAALLNVIE</sequence>
<dbReference type="OrthoDB" id="9799347at2"/>
<accession>A0A5C6QB65</accession>
<dbReference type="PANTHER" id="PTHR42852">
    <property type="entry name" value="THIOL:DISULFIDE INTERCHANGE PROTEIN DSBE"/>
    <property type="match status" value="1"/>
</dbReference>
<evidence type="ECO:0000313" key="3">
    <source>
        <dbReference type="EMBL" id="TWX56834.1"/>
    </source>
</evidence>
<feature type="domain" description="Thioredoxin" evidence="2">
    <location>
        <begin position="9"/>
        <end position="154"/>
    </location>
</feature>
<dbReference type="InterPro" id="IPR013740">
    <property type="entry name" value="Redoxin"/>
</dbReference>
<dbReference type="InterPro" id="IPR036249">
    <property type="entry name" value="Thioredoxin-like_sf"/>
</dbReference>
<dbReference type="AlphaFoldDB" id="A0A5C6QB65"/>
<dbReference type="PANTHER" id="PTHR42852:SF18">
    <property type="entry name" value="CHROMOSOME UNDETERMINED SCAFFOLD_47, WHOLE GENOME SHOTGUN SEQUENCE"/>
    <property type="match status" value="1"/>
</dbReference>
<gene>
    <name evidence="3" type="ORF">ESZ26_14610</name>
    <name evidence="4" type="ORF">ESZ27_11530</name>
</gene>